<proteinExistence type="predicted"/>
<reference evidence="2 3" key="1">
    <citation type="submission" date="2020-08" db="EMBL/GenBank/DDBJ databases">
        <title>Sequencing the genomes of 1000 actinobacteria strains.</title>
        <authorList>
            <person name="Klenk H.-P."/>
        </authorList>
    </citation>
    <scope>NUCLEOTIDE SEQUENCE [LARGE SCALE GENOMIC DNA]</scope>
    <source>
        <strain evidence="2 3">DSM 45362</strain>
    </source>
</reference>
<keyword evidence="1" id="KW-0472">Membrane</keyword>
<dbReference type="AlphaFoldDB" id="A0A841BI14"/>
<feature type="transmembrane region" description="Helical" evidence="1">
    <location>
        <begin position="6"/>
        <end position="29"/>
    </location>
</feature>
<protein>
    <submittedName>
        <fullName evidence="2">Uncharacterized protein</fullName>
    </submittedName>
</protein>
<name>A0A841BI14_9ACTN</name>
<evidence type="ECO:0000313" key="2">
    <source>
        <dbReference type="EMBL" id="MBB5867265.1"/>
    </source>
</evidence>
<comment type="caution">
    <text evidence="2">The sequence shown here is derived from an EMBL/GenBank/DDBJ whole genome shotgun (WGS) entry which is preliminary data.</text>
</comment>
<dbReference type="Proteomes" id="UP000587527">
    <property type="component" value="Unassembled WGS sequence"/>
</dbReference>
<dbReference type="EMBL" id="JACHMN010000001">
    <property type="protein sequence ID" value="MBB5867265.1"/>
    <property type="molecule type" value="Genomic_DNA"/>
</dbReference>
<accession>A0A841BI14</accession>
<keyword evidence="3" id="KW-1185">Reference proteome</keyword>
<keyword evidence="1" id="KW-0812">Transmembrane</keyword>
<keyword evidence="1" id="KW-1133">Transmembrane helix</keyword>
<evidence type="ECO:0000256" key="1">
    <source>
        <dbReference type="SAM" id="Phobius"/>
    </source>
</evidence>
<dbReference type="RefSeq" id="WP_184831792.1">
    <property type="nucleotide sequence ID" value="NZ_JACHMN010000001.1"/>
</dbReference>
<organism evidence="2 3">
    <name type="scientific">Allocatelliglobosispora scoriae</name>
    <dbReference type="NCBI Taxonomy" id="643052"/>
    <lineage>
        <taxon>Bacteria</taxon>
        <taxon>Bacillati</taxon>
        <taxon>Actinomycetota</taxon>
        <taxon>Actinomycetes</taxon>
        <taxon>Micromonosporales</taxon>
        <taxon>Micromonosporaceae</taxon>
        <taxon>Allocatelliglobosispora</taxon>
    </lineage>
</organism>
<evidence type="ECO:0000313" key="3">
    <source>
        <dbReference type="Proteomes" id="UP000587527"/>
    </source>
</evidence>
<sequence length="145" mass="15277">MTGDQWVLVITAVVTALSGLGGTVLGGWITQRGADAGKRSEEVARARVALLRLATTLVADATDDAMAVAEEAAVASIALGYESGTALKILDAMRSWARFEPGGFPRIRARDEILSVLDTMLAESLPPGKRLSKTLDLQVAVSRPD</sequence>
<gene>
    <name evidence="2" type="ORF">F4553_000644</name>
</gene>